<feature type="domain" description="Choline/carnitine acyltransferase" evidence="12">
    <location>
        <begin position="172"/>
        <end position="763"/>
    </location>
</feature>
<dbReference type="SUPFAM" id="SSF52777">
    <property type="entry name" value="CoA-dependent acyltransferases"/>
    <property type="match status" value="2"/>
</dbReference>
<sequence>MAEARSAVLKPRVHDIEEGRDTTRDFLVAFRRSTVRSFYRIRNQIKNGLWPTSLWNLGGSVAVLSTGLIYEPEFLKPVTSLLWRFGGLLGLHEDVPYYLRVFLISGIAGTGFFFVLLHVRRYTLRALLAYRGWMYQPPRTQSYSTIIWAVIVRLVSGRHPSLYSCQRSLPRMPVPPLKKSLKDLIASLKPLYGEHSEEIQKLKEQSKEFEKGIGKKLQHTLILKSWWADNWVTDWWNKYVYLSGRSSLSINSNYYILDQSYWCPTDKQSARAAVAAFHFADLKQKIDREQVEPLVIRGTIPLCMAQYGKACSTVRVPGEDCDELITHKSSKHIVVMRKGLFYQVDMYDANRRMLNVQTLEKKMQWIMDDADKHEGALPDVEKNVAALTGLERTDWAKLRQKHFSSGINKESIEAVDRAMFLVVLEHRSYEPTDFTSRSKFLLHGDGKTLWFDKSITMVIFSNAKLGLNCEHSWGDAPVMGHFTEYLTTSEGLNRDQFYDDDGHCRVWPHHLWPEAASKEPVRLLWEVEPDLGVNIDRAISFNQKNNEDLDLCVRDHQAFGKGAIKKFKVSPDAFVQLAIQLAYYRDSNGQCALTYESSMTRLYLEGRTETVRSLTKETVAFVKAMSQNNVTNEEKISLLRVACDRHQQMYRDAMNGKGCDRHLFALYVLCKGLGYESEFLKSVLTEPWTLSTSQQPQQQIATSPDANHEPYLSMLSPGGGFGPVSDEGYGVSYMIPAESKMFFHISAKKSCPKTDAKRFTGILFEALADMGKLIEKHI</sequence>
<dbReference type="GO" id="GO:0016020">
    <property type="term" value="C:membrane"/>
    <property type="evidence" value="ECO:0007669"/>
    <property type="project" value="UniProtKB-SubCell"/>
</dbReference>
<proteinExistence type="inferred from homology"/>
<dbReference type="InterPro" id="IPR023213">
    <property type="entry name" value="CAT-like_dom_sf"/>
</dbReference>
<evidence type="ECO:0000256" key="3">
    <source>
        <dbReference type="ARBA" id="ARBA00022679"/>
    </source>
</evidence>
<dbReference type="GO" id="GO:0004095">
    <property type="term" value="F:carnitine O-palmitoyltransferase activity"/>
    <property type="evidence" value="ECO:0007669"/>
    <property type="project" value="TreeGrafter"/>
</dbReference>
<evidence type="ECO:0000256" key="9">
    <source>
        <dbReference type="ARBA" id="ARBA00023315"/>
    </source>
</evidence>
<dbReference type="OrthoDB" id="240216at2759"/>
<evidence type="ECO:0000256" key="1">
    <source>
        <dbReference type="ARBA" id="ARBA00004141"/>
    </source>
</evidence>
<dbReference type="InterPro" id="IPR000542">
    <property type="entry name" value="Carn_acyl_trans"/>
</dbReference>
<dbReference type="STRING" id="7574.A0A1S3HYK4"/>
<evidence type="ECO:0000256" key="6">
    <source>
        <dbReference type="ARBA" id="ARBA00022989"/>
    </source>
</evidence>
<reference evidence="14" key="1">
    <citation type="submission" date="2025-08" db="UniProtKB">
        <authorList>
            <consortium name="RefSeq"/>
        </authorList>
    </citation>
    <scope>IDENTIFICATION</scope>
    <source>
        <tissue evidence="14">Gonads</tissue>
    </source>
</reference>
<gene>
    <name evidence="14" type="primary">LOC106159033</name>
</gene>
<dbReference type="PANTHER" id="PTHR22589">
    <property type="entry name" value="CARNITINE O-ACYLTRANSFERASE"/>
    <property type="match status" value="1"/>
</dbReference>
<feature type="active site" description="Proton acceptor" evidence="10">
    <location>
        <position position="471"/>
    </location>
</feature>
<dbReference type="PANTHER" id="PTHR22589:SF112">
    <property type="entry name" value="CHOLINE_CARNITINE ACYLTRANSFERASE DOMAIN-CONTAINING PROTEIN"/>
    <property type="match status" value="1"/>
</dbReference>
<keyword evidence="3" id="KW-0808">Transferase</keyword>
<dbReference type="InParanoid" id="A0A1S3HYK4"/>
<dbReference type="GO" id="GO:0009437">
    <property type="term" value="P:carnitine metabolic process"/>
    <property type="evidence" value="ECO:0007669"/>
    <property type="project" value="TreeGrafter"/>
</dbReference>
<keyword evidence="5" id="KW-0276">Fatty acid metabolism</keyword>
<evidence type="ECO:0000313" key="13">
    <source>
        <dbReference type="Proteomes" id="UP000085678"/>
    </source>
</evidence>
<dbReference type="Proteomes" id="UP000085678">
    <property type="component" value="Unplaced"/>
</dbReference>
<keyword evidence="6 11" id="KW-1133">Transmembrane helix</keyword>
<dbReference type="AlphaFoldDB" id="A0A1S3HYK4"/>
<keyword evidence="9" id="KW-0012">Acyltransferase</keyword>
<dbReference type="Pfam" id="PF00755">
    <property type="entry name" value="Carn_acyltransf"/>
    <property type="match status" value="1"/>
</dbReference>
<keyword evidence="13" id="KW-1185">Reference proteome</keyword>
<dbReference type="InterPro" id="IPR042231">
    <property type="entry name" value="Cho/carn_acyl_trans_2"/>
</dbReference>
<keyword evidence="8 11" id="KW-0472">Membrane</keyword>
<dbReference type="GO" id="GO:0005739">
    <property type="term" value="C:mitochondrion"/>
    <property type="evidence" value="ECO:0007669"/>
    <property type="project" value="TreeGrafter"/>
</dbReference>
<evidence type="ECO:0000256" key="4">
    <source>
        <dbReference type="ARBA" id="ARBA00022692"/>
    </source>
</evidence>
<dbReference type="KEGG" id="lak:106159033"/>
<feature type="transmembrane region" description="Helical" evidence="11">
    <location>
        <begin position="140"/>
        <end position="156"/>
    </location>
</feature>
<dbReference type="RefSeq" id="XP_013390651.1">
    <property type="nucleotide sequence ID" value="XM_013535197.2"/>
</dbReference>
<dbReference type="InterPro" id="IPR039551">
    <property type="entry name" value="Cho/carn_acyl_trans"/>
</dbReference>
<evidence type="ECO:0000256" key="7">
    <source>
        <dbReference type="ARBA" id="ARBA00023098"/>
    </source>
</evidence>
<feature type="transmembrane region" description="Helical" evidence="11">
    <location>
        <begin position="97"/>
        <end position="119"/>
    </location>
</feature>
<dbReference type="Gene3D" id="3.30.559.70">
    <property type="entry name" value="Choline/Carnitine o-acyltransferase, domain 2"/>
    <property type="match status" value="1"/>
</dbReference>
<comment type="similarity">
    <text evidence="2">Belongs to the carnitine/choline acetyltransferase family.</text>
</comment>
<dbReference type="FunFam" id="3.30.559.10:FF:000002">
    <property type="entry name" value="carnitine O-palmitoyltransferase 1, liver isoform"/>
    <property type="match status" value="1"/>
</dbReference>
<dbReference type="GO" id="GO:0006631">
    <property type="term" value="P:fatty acid metabolic process"/>
    <property type="evidence" value="ECO:0007669"/>
    <property type="project" value="UniProtKB-KW"/>
</dbReference>
<evidence type="ECO:0000256" key="2">
    <source>
        <dbReference type="ARBA" id="ARBA00005232"/>
    </source>
</evidence>
<evidence type="ECO:0000256" key="10">
    <source>
        <dbReference type="PIRSR" id="PIRSR600542-1"/>
    </source>
</evidence>
<organism evidence="13 14">
    <name type="scientific">Lingula anatina</name>
    <name type="common">Brachiopod</name>
    <name type="synonym">Lingula unguis</name>
    <dbReference type="NCBI Taxonomy" id="7574"/>
    <lineage>
        <taxon>Eukaryota</taxon>
        <taxon>Metazoa</taxon>
        <taxon>Spiralia</taxon>
        <taxon>Lophotrochozoa</taxon>
        <taxon>Brachiopoda</taxon>
        <taxon>Linguliformea</taxon>
        <taxon>Lingulata</taxon>
        <taxon>Lingulida</taxon>
        <taxon>Linguloidea</taxon>
        <taxon>Lingulidae</taxon>
        <taxon>Lingula</taxon>
    </lineage>
</organism>
<dbReference type="OMA" id="FVSDWWE"/>
<dbReference type="Gene3D" id="3.30.559.10">
    <property type="entry name" value="Chloramphenicol acetyltransferase-like domain"/>
    <property type="match status" value="1"/>
</dbReference>
<accession>A0A1S3HYK4</accession>
<feature type="transmembrane region" description="Helical" evidence="11">
    <location>
        <begin position="49"/>
        <end position="70"/>
    </location>
</feature>
<protein>
    <submittedName>
        <fullName evidence="14">Carnitine O-palmitoyltransferase 1, liver isoform-like</fullName>
    </submittedName>
</protein>
<evidence type="ECO:0000256" key="5">
    <source>
        <dbReference type="ARBA" id="ARBA00022832"/>
    </source>
</evidence>
<keyword evidence="7" id="KW-0443">Lipid metabolism</keyword>
<dbReference type="GeneID" id="106159033"/>
<keyword evidence="4 11" id="KW-0812">Transmembrane</keyword>
<evidence type="ECO:0000256" key="8">
    <source>
        <dbReference type="ARBA" id="ARBA00023136"/>
    </source>
</evidence>
<evidence type="ECO:0000259" key="12">
    <source>
        <dbReference type="Pfam" id="PF00755"/>
    </source>
</evidence>
<evidence type="ECO:0000313" key="14">
    <source>
        <dbReference type="RefSeq" id="XP_013390651.1"/>
    </source>
</evidence>
<comment type="subcellular location">
    <subcellularLocation>
        <location evidence="1">Membrane</location>
        <topology evidence="1">Multi-pass membrane protein</topology>
    </subcellularLocation>
</comment>
<name>A0A1S3HYK4_LINAN</name>
<evidence type="ECO:0000256" key="11">
    <source>
        <dbReference type="SAM" id="Phobius"/>
    </source>
</evidence>